<dbReference type="AlphaFoldDB" id="A0A8J3AQ54"/>
<dbReference type="NCBIfam" id="TIGR02901">
    <property type="entry name" value="QoxD"/>
    <property type="match status" value="1"/>
</dbReference>
<dbReference type="EMBL" id="BMHB01000001">
    <property type="protein sequence ID" value="GGI14741.1"/>
    <property type="molecule type" value="Genomic_DNA"/>
</dbReference>
<comment type="catalytic activity">
    <reaction evidence="1 9">
        <text>2 a quinol + O2 = 2 a quinone + 2 H2O</text>
        <dbReference type="Rhea" id="RHEA:55376"/>
        <dbReference type="ChEBI" id="CHEBI:15377"/>
        <dbReference type="ChEBI" id="CHEBI:15379"/>
        <dbReference type="ChEBI" id="CHEBI:24646"/>
        <dbReference type="ChEBI" id="CHEBI:132124"/>
    </reaction>
</comment>
<dbReference type="PANTHER" id="PTHR36835">
    <property type="entry name" value="CYTOCHROME BO(3) UBIQUINOL OXIDASE SUBUNIT 4"/>
    <property type="match status" value="1"/>
</dbReference>
<dbReference type="GO" id="GO:0015990">
    <property type="term" value="P:electron transport coupled proton transport"/>
    <property type="evidence" value="ECO:0007669"/>
    <property type="project" value="TreeGrafter"/>
</dbReference>
<dbReference type="RefSeq" id="WP_088000083.1">
    <property type="nucleotide sequence ID" value="NZ_BMHB01000001.1"/>
</dbReference>
<feature type="transmembrane region" description="Helical" evidence="9">
    <location>
        <begin position="67"/>
        <end position="90"/>
    </location>
</feature>
<keyword evidence="4 9" id="KW-1003">Cell membrane</keyword>
<keyword evidence="11" id="KW-1185">Reference proteome</keyword>
<comment type="caution">
    <text evidence="10">The sequence shown here is derived from an EMBL/GenBank/DDBJ whole genome shotgun (WGS) entry which is preliminary data.</text>
</comment>
<evidence type="ECO:0000313" key="11">
    <source>
        <dbReference type="Proteomes" id="UP000626244"/>
    </source>
</evidence>
<dbReference type="InterPro" id="IPR014250">
    <property type="entry name" value="QoxD"/>
</dbReference>
<evidence type="ECO:0000256" key="8">
    <source>
        <dbReference type="ARBA" id="ARBA00023136"/>
    </source>
</evidence>
<dbReference type="GO" id="GO:0042773">
    <property type="term" value="P:ATP synthesis coupled electron transport"/>
    <property type="evidence" value="ECO:0007669"/>
    <property type="project" value="UniProtKB-UniRule"/>
</dbReference>
<name>A0A8J3AQ54_9BACI</name>
<feature type="transmembrane region" description="Helical" evidence="9">
    <location>
        <begin position="35"/>
        <end position="55"/>
    </location>
</feature>
<dbReference type="PANTHER" id="PTHR36835:SF1">
    <property type="entry name" value="CYTOCHROME BO(3) UBIQUINOL OXIDASE SUBUNIT 4"/>
    <property type="match status" value="1"/>
</dbReference>
<organism evidence="10 11">
    <name type="scientific">Gottfriedia solisilvae</name>
    <dbReference type="NCBI Taxonomy" id="1516104"/>
    <lineage>
        <taxon>Bacteria</taxon>
        <taxon>Bacillati</taxon>
        <taxon>Bacillota</taxon>
        <taxon>Bacilli</taxon>
        <taxon>Bacillales</taxon>
        <taxon>Bacillaceae</taxon>
        <taxon>Gottfriedia</taxon>
    </lineage>
</organism>
<keyword evidence="7 9" id="KW-0560">Oxidoreductase</keyword>
<dbReference type="InterPro" id="IPR005171">
    <property type="entry name" value="Cyt_c_oxidase_su4_prok"/>
</dbReference>
<comment type="similarity">
    <text evidence="3 9">Belongs to the cytochrome c oxidase bacterial subunit 4 family.</text>
</comment>
<proteinExistence type="inferred from homology"/>
<dbReference type="GO" id="GO:0005886">
    <property type="term" value="C:plasma membrane"/>
    <property type="evidence" value="ECO:0007669"/>
    <property type="project" value="UniProtKB-SubCell"/>
</dbReference>
<dbReference type="EC" id="1.10.3.-" evidence="9"/>
<dbReference type="OrthoDB" id="2361460at2"/>
<evidence type="ECO:0000313" key="10">
    <source>
        <dbReference type="EMBL" id="GGI14741.1"/>
    </source>
</evidence>
<dbReference type="GO" id="GO:0019646">
    <property type="term" value="P:aerobic electron transport chain"/>
    <property type="evidence" value="ECO:0007669"/>
    <property type="project" value="TreeGrafter"/>
</dbReference>
<gene>
    <name evidence="10" type="primary">qoxD</name>
    <name evidence="10" type="ORF">GCM10007380_24470</name>
</gene>
<dbReference type="GO" id="GO:0009319">
    <property type="term" value="C:cytochrome o ubiquinol oxidase complex"/>
    <property type="evidence" value="ECO:0007669"/>
    <property type="project" value="TreeGrafter"/>
</dbReference>
<accession>A0A8J3AQ54</accession>
<sequence>MSALFPKQQVVGFIQSLVLTIIALSVYFLDIPYSISLIILIVTALLQGGLQLIVFMHMGENEDKSVLYLNLGYAIFVAVTIVFGTLWTLLWGW</sequence>
<comment type="subcellular location">
    <subcellularLocation>
        <location evidence="2 9">Cell membrane</location>
        <topology evidence="2 9">Multi-pass membrane protein</topology>
    </subcellularLocation>
</comment>
<dbReference type="Proteomes" id="UP000626244">
    <property type="component" value="Unassembled WGS sequence"/>
</dbReference>
<dbReference type="GO" id="GO:0016682">
    <property type="term" value="F:oxidoreductase activity, acting on diphenols and related substances as donors, oxygen as acceptor"/>
    <property type="evidence" value="ECO:0007669"/>
    <property type="project" value="UniProtKB-UniRule"/>
</dbReference>
<dbReference type="InterPro" id="IPR050968">
    <property type="entry name" value="Cytochrome_c_oxidase_bac_sub4"/>
</dbReference>
<dbReference type="Pfam" id="PF03626">
    <property type="entry name" value="COX4_pro"/>
    <property type="match status" value="1"/>
</dbReference>
<evidence type="ECO:0000256" key="9">
    <source>
        <dbReference type="RuleBase" id="RU367153"/>
    </source>
</evidence>
<protein>
    <recommendedName>
        <fullName evidence="9">Quinol oxidase subunit 4</fullName>
        <ecNumber evidence="9">1.10.3.-</ecNumber>
    </recommendedName>
</protein>
<keyword evidence="6 9" id="KW-1133">Transmembrane helix</keyword>
<evidence type="ECO:0000256" key="1">
    <source>
        <dbReference type="ARBA" id="ARBA00000725"/>
    </source>
</evidence>
<evidence type="ECO:0000256" key="4">
    <source>
        <dbReference type="ARBA" id="ARBA00022475"/>
    </source>
</evidence>
<comment type="function">
    <text evidence="9">Catalyzes quinol oxidation with the concomitant reduction of oxygen to water.</text>
</comment>
<dbReference type="GO" id="GO:0015078">
    <property type="term" value="F:proton transmembrane transporter activity"/>
    <property type="evidence" value="ECO:0007669"/>
    <property type="project" value="TreeGrafter"/>
</dbReference>
<dbReference type="GO" id="GO:0009486">
    <property type="term" value="F:cytochrome bo3 ubiquinol oxidase activity"/>
    <property type="evidence" value="ECO:0007669"/>
    <property type="project" value="TreeGrafter"/>
</dbReference>
<evidence type="ECO:0000256" key="5">
    <source>
        <dbReference type="ARBA" id="ARBA00022692"/>
    </source>
</evidence>
<evidence type="ECO:0000256" key="7">
    <source>
        <dbReference type="ARBA" id="ARBA00023002"/>
    </source>
</evidence>
<keyword evidence="5 9" id="KW-0812">Transmembrane</keyword>
<evidence type="ECO:0000256" key="3">
    <source>
        <dbReference type="ARBA" id="ARBA00008079"/>
    </source>
</evidence>
<evidence type="ECO:0000256" key="6">
    <source>
        <dbReference type="ARBA" id="ARBA00022989"/>
    </source>
</evidence>
<evidence type="ECO:0000256" key="2">
    <source>
        <dbReference type="ARBA" id="ARBA00004651"/>
    </source>
</evidence>
<keyword evidence="8 9" id="KW-0472">Membrane</keyword>
<reference evidence="11" key="1">
    <citation type="journal article" date="2019" name="Int. J. Syst. Evol. Microbiol.">
        <title>The Global Catalogue of Microorganisms (GCM) 10K type strain sequencing project: providing services to taxonomists for standard genome sequencing and annotation.</title>
        <authorList>
            <consortium name="The Broad Institute Genomics Platform"/>
            <consortium name="The Broad Institute Genome Sequencing Center for Infectious Disease"/>
            <person name="Wu L."/>
            <person name="Ma J."/>
        </authorList>
    </citation>
    <scope>NUCLEOTIDE SEQUENCE [LARGE SCALE GENOMIC DNA]</scope>
    <source>
        <strain evidence="11">CGMCC 1.14993</strain>
    </source>
</reference>
<feature type="transmembrane region" description="Helical" evidence="9">
    <location>
        <begin position="12"/>
        <end position="29"/>
    </location>
</feature>